<dbReference type="AlphaFoldDB" id="A0A7V3ZHJ2"/>
<dbReference type="PANTHER" id="PTHR38445:SF9">
    <property type="entry name" value="HTH-TYPE TRANSCRIPTIONAL REPRESSOR YTRA"/>
    <property type="match status" value="1"/>
</dbReference>
<feature type="domain" description="HTH gntR-type" evidence="4">
    <location>
        <begin position="8"/>
        <end position="76"/>
    </location>
</feature>
<keyword evidence="2" id="KW-0238">DNA-binding</keyword>
<dbReference type="InterPro" id="IPR036388">
    <property type="entry name" value="WH-like_DNA-bd_sf"/>
</dbReference>
<name>A0A7V3ZHJ2_DICTH</name>
<dbReference type="SUPFAM" id="SSF46785">
    <property type="entry name" value="Winged helix' DNA-binding domain"/>
    <property type="match status" value="1"/>
</dbReference>
<evidence type="ECO:0000259" key="4">
    <source>
        <dbReference type="PROSITE" id="PS50949"/>
    </source>
</evidence>
<evidence type="ECO:0000256" key="2">
    <source>
        <dbReference type="ARBA" id="ARBA00023125"/>
    </source>
</evidence>
<proteinExistence type="predicted"/>
<dbReference type="PANTHER" id="PTHR38445">
    <property type="entry name" value="HTH-TYPE TRANSCRIPTIONAL REPRESSOR YTRA"/>
    <property type="match status" value="1"/>
</dbReference>
<dbReference type="InterPro" id="IPR036390">
    <property type="entry name" value="WH_DNA-bd_sf"/>
</dbReference>
<evidence type="ECO:0000256" key="1">
    <source>
        <dbReference type="ARBA" id="ARBA00023015"/>
    </source>
</evidence>
<sequence>MIEFDEKVPIYLQIMDFIKKEIVKGNLKGGDKLPSVRELAEMLKVNPNTVQKAYQELEREGITYTLRGTGSFVTEDERKIEALKKQMAISILEKFYKDMKDIGFSDDDIVNLLQSYIKEGK</sequence>
<dbReference type="PROSITE" id="PS50949">
    <property type="entry name" value="HTH_GNTR"/>
    <property type="match status" value="1"/>
</dbReference>
<dbReference type="CDD" id="cd07377">
    <property type="entry name" value="WHTH_GntR"/>
    <property type="match status" value="1"/>
</dbReference>
<dbReference type="PRINTS" id="PR00035">
    <property type="entry name" value="HTHGNTR"/>
</dbReference>
<comment type="caution">
    <text evidence="5">The sequence shown here is derived from an EMBL/GenBank/DDBJ whole genome shotgun (WGS) entry which is preliminary data.</text>
</comment>
<protein>
    <submittedName>
        <fullName evidence="5">GntR family transcriptional regulator</fullName>
    </submittedName>
</protein>
<dbReference type="Gene3D" id="1.10.10.10">
    <property type="entry name" value="Winged helix-like DNA-binding domain superfamily/Winged helix DNA-binding domain"/>
    <property type="match status" value="1"/>
</dbReference>
<keyword evidence="1" id="KW-0805">Transcription regulation</keyword>
<evidence type="ECO:0000313" key="5">
    <source>
        <dbReference type="EMBL" id="HGK23079.1"/>
    </source>
</evidence>
<dbReference type="SMART" id="SM00345">
    <property type="entry name" value="HTH_GNTR"/>
    <property type="match status" value="1"/>
</dbReference>
<dbReference type="GO" id="GO:0003700">
    <property type="term" value="F:DNA-binding transcription factor activity"/>
    <property type="evidence" value="ECO:0007669"/>
    <property type="project" value="InterPro"/>
</dbReference>
<dbReference type="EMBL" id="DTDV01000006">
    <property type="protein sequence ID" value="HGK23079.1"/>
    <property type="molecule type" value="Genomic_DNA"/>
</dbReference>
<dbReference type="GO" id="GO:0003677">
    <property type="term" value="F:DNA binding"/>
    <property type="evidence" value="ECO:0007669"/>
    <property type="project" value="UniProtKB-KW"/>
</dbReference>
<dbReference type="Pfam" id="PF00392">
    <property type="entry name" value="GntR"/>
    <property type="match status" value="1"/>
</dbReference>
<evidence type="ECO:0000256" key="3">
    <source>
        <dbReference type="ARBA" id="ARBA00023163"/>
    </source>
</evidence>
<gene>
    <name evidence="5" type="ORF">ENU78_01295</name>
</gene>
<keyword evidence="3" id="KW-0804">Transcription</keyword>
<accession>A0A7V3ZHJ2</accession>
<dbReference type="InterPro" id="IPR000524">
    <property type="entry name" value="Tscrpt_reg_HTH_GntR"/>
</dbReference>
<reference evidence="5" key="1">
    <citation type="journal article" date="2020" name="mSystems">
        <title>Genome- and Community-Level Interaction Insights into Carbon Utilization and Element Cycling Functions of Hydrothermarchaeota in Hydrothermal Sediment.</title>
        <authorList>
            <person name="Zhou Z."/>
            <person name="Liu Y."/>
            <person name="Xu W."/>
            <person name="Pan J."/>
            <person name="Luo Z.H."/>
            <person name="Li M."/>
        </authorList>
    </citation>
    <scope>NUCLEOTIDE SEQUENCE [LARGE SCALE GENOMIC DNA]</scope>
    <source>
        <strain evidence="5">SpSt-70</strain>
    </source>
</reference>
<organism evidence="5">
    <name type="scientific">Dictyoglomus thermophilum</name>
    <dbReference type="NCBI Taxonomy" id="14"/>
    <lineage>
        <taxon>Bacteria</taxon>
        <taxon>Pseudomonadati</taxon>
        <taxon>Dictyoglomota</taxon>
        <taxon>Dictyoglomia</taxon>
        <taxon>Dictyoglomales</taxon>
        <taxon>Dictyoglomaceae</taxon>
        <taxon>Dictyoglomus</taxon>
    </lineage>
</organism>